<gene>
    <name evidence="2" type="ORF">GEV33_003018</name>
</gene>
<proteinExistence type="predicted"/>
<protein>
    <submittedName>
        <fullName evidence="2">Uncharacterized protein</fullName>
    </submittedName>
</protein>
<feature type="region of interest" description="Disordered" evidence="1">
    <location>
        <begin position="104"/>
        <end position="125"/>
    </location>
</feature>
<dbReference type="AlphaFoldDB" id="A0A8J6LI53"/>
<sequence>MSYLLDCNEGCKRKDTVFTPRNRAFESHQCLPIDQRAPKALLRQVNKFKAQHGQPAINVNKTSRSDYQRYNRKTGWGFILWDSPAYSPHPKTRPMTGESRILEHPEKGSEDELEVSSQNQQTDHSMDRAMVPPQLENSLEILKVSDYPSNNNLDDTASKLTLKPADQLYEKLNCDDKYFNGLNLDLSYTKCKEVVAATGAVPCEVELKEGVVAKSLIPKGTRYGPFQGKWAGVPQDARFAWELLCREHLRISPDFFSFGLVH</sequence>
<comment type="caution">
    <text evidence="2">The sequence shown here is derived from an EMBL/GenBank/DDBJ whole genome shotgun (WGS) entry which is preliminary data.</text>
</comment>
<evidence type="ECO:0000256" key="1">
    <source>
        <dbReference type="SAM" id="MobiDB-lite"/>
    </source>
</evidence>
<dbReference type="EMBL" id="JABDTM020013737">
    <property type="protein sequence ID" value="KAH0819773.1"/>
    <property type="molecule type" value="Genomic_DNA"/>
</dbReference>
<keyword evidence="3" id="KW-1185">Reference proteome</keyword>
<reference evidence="2" key="2">
    <citation type="submission" date="2021-08" db="EMBL/GenBank/DDBJ databases">
        <authorList>
            <person name="Eriksson T."/>
        </authorList>
    </citation>
    <scope>NUCLEOTIDE SEQUENCE</scope>
    <source>
        <strain evidence="2">Stoneville</strain>
        <tissue evidence="2">Whole head</tissue>
    </source>
</reference>
<evidence type="ECO:0000313" key="3">
    <source>
        <dbReference type="Proteomes" id="UP000719412"/>
    </source>
</evidence>
<reference evidence="2" key="1">
    <citation type="journal article" date="2020" name="J Insects Food Feed">
        <title>The yellow mealworm (Tenebrio molitor) genome: a resource for the emerging insects as food and feed industry.</title>
        <authorList>
            <person name="Eriksson T."/>
            <person name="Andere A."/>
            <person name="Kelstrup H."/>
            <person name="Emery V."/>
            <person name="Picard C."/>
        </authorList>
    </citation>
    <scope>NUCLEOTIDE SEQUENCE</scope>
    <source>
        <strain evidence="2">Stoneville</strain>
        <tissue evidence="2">Whole head</tissue>
    </source>
</reference>
<evidence type="ECO:0000313" key="2">
    <source>
        <dbReference type="EMBL" id="KAH0819773.1"/>
    </source>
</evidence>
<organism evidence="2 3">
    <name type="scientific">Tenebrio molitor</name>
    <name type="common">Yellow mealworm beetle</name>
    <dbReference type="NCBI Taxonomy" id="7067"/>
    <lineage>
        <taxon>Eukaryota</taxon>
        <taxon>Metazoa</taxon>
        <taxon>Ecdysozoa</taxon>
        <taxon>Arthropoda</taxon>
        <taxon>Hexapoda</taxon>
        <taxon>Insecta</taxon>
        <taxon>Pterygota</taxon>
        <taxon>Neoptera</taxon>
        <taxon>Endopterygota</taxon>
        <taxon>Coleoptera</taxon>
        <taxon>Polyphaga</taxon>
        <taxon>Cucujiformia</taxon>
        <taxon>Tenebrionidae</taxon>
        <taxon>Tenebrio</taxon>
    </lineage>
</organism>
<name>A0A8J6LI53_TENMO</name>
<accession>A0A8J6LI53</accession>
<dbReference type="Proteomes" id="UP000719412">
    <property type="component" value="Unassembled WGS sequence"/>
</dbReference>